<dbReference type="EMBL" id="CAUYUJ010014588">
    <property type="protein sequence ID" value="CAK0843552.1"/>
    <property type="molecule type" value="Genomic_DNA"/>
</dbReference>
<dbReference type="Proteomes" id="UP001189429">
    <property type="component" value="Unassembled WGS sequence"/>
</dbReference>
<proteinExistence type="predicted"/>
<name>A0ABN9TCW3_9DINO</name>
<accession>A0ABN9TCW3</accession>
<evidence type="ECO:0000313" key="2">
    <source>
        <dbReference type="EMBL" id="CAK0843552.1"/>
    </source>
</evidence>
<feature type="compositionally biased region" description="Basic and acidic residues" evidence="1">
    <location>
        <begin position="111"/>
        <end position="120"/>
    </location>
</feature>
<evidence type="ECO:0000313" key="3">
    <source>
        <dbReference type="Proteomes" id="UP001189429"/>
    </source>
</evidence>
<feature type="region of interest" description="Disordered" evidence="1">
    <location>
        <begin position="106"/>
        <end position="137"/>
    </location>
</feature>
<keyword evidence="3" id="KW-1185">Reference proteome</keyword>
<evidence type="ECO:0000256" key="1">
    <source>
        <dbReference type="SAM" id="MobiDB-lite"/>
    </source>
</evidence>
<feature type="non-terminal residue" evidence="2">
    <location>
        <position position="1"/>
    </location>
</feature>
<comment type="caution">
    <text evidence="2">The sequence shown here is derived from an EMBL/GenBank/DDBJ whole genome shotgun (WGS) entry which is preliminary data.</text>
</comment>
<reference evidence="2" key="1">
    <citation type="submission" date="2023-10" db="EMBL/GenBank/DDBJ databases">
        <authorList>
            <person name="Chen Y."/>
            <person name="Shah S."/>
            <person name="Dougan E. K."/>
            <person name="Thang M."/>
            <person name="Chan C."/>
        </authorList>
    </citation>
    <scope>NUCLEOTIDE SEQUENCE [LARGE SCALE GENOMIC DNA]</scope>
</reference>
<organism evidence="2 3">
    <name type="scientific">Prorocentrum cordatum</name>
    <dbReference type="NCBI Taxonomy" id="2364126"/>
    <lineage>
        <taxon>Eukaryota</taxon>
        <taxon>Sar</taxon>
        <taxon>Alveolata</taxon>
        <taxon>Dinophyceae</taxon>
        <taxon>Prorocentrales</taxon>
        <taxon>Prorocentraceae</taxon>
        <taxon>Prorocentrum</taxon>
    </lineage>
</organism>
<protein>
    <submittedName>
        <fullName evidence="2">Uncharacterized protein</fullName>
    </submittedName>
</protein>
<sequence>VGREKRPSCATAMDPNRSCGSRTRMTGGEPSTRALAANLQPSTGGHLKGASQPPAHRGEVAEQHASPTNSPASRTISPNTCRSLFRSSGCMFSALPAPMELEAGRLKKQAKGHDSADAGKGKGKKKGRVQGGERTDSKLVDDEVMEGLEEMDASEIARLFLVVLRLLPNLGARARQQEAVALIALVAPVGLQPVLFARQRAQGWVEVAQKARAEAKPEAETAKHGAISLACVVGHAGGLVKEGGAVGRANSKVSSARTETDAKMQLSANAQTIATANCSEQLGAAHKHGAAPMSHLERILHTGLNTHSMK</sequence>
<feature type="compositionally biased region" description="Polar residues" evidence="1">
    <location>
        <begin position="65"/>
        <end position="80"/>
    </location>
</feature>
<feature type="region of interest" description="Disordered" evidence="1">
    <location>
        <begin position="1"/>
        <end position="80"/>
    </location>
</feature>
<gene>
    <name evidence="2" type="ORF">PCOR1329_LOCUS37871</name>
</gene>